<dbReference type="GO" id="GO:0005524">
    <property type="term" value="F:ATP binding"/>
    <property type="evidence" value="ECO:0007669"/>
    <property type="project" value="UniProtKB-KW"/>
</dbReference>
<keyword evidence="2" id="KW-0067">ATP-binding</keyword>
<dbReference type="GO" id="GO:0043565">
    <property type="term" value="F:sequence-specific DNA binding"/>
    <property type="evidence" value="ECO:0007669"/>
    <property type="project" value="InterPro"/>
</dbReference>
<dbReference type="EMBL" id="SRHE01000693">
    <property type="protein sequence ID" value="TWW08391.1"/>
    <property type="molecule type" value="Genomic_DNA"/>
</dbReference>
<dbReference type="InterPro" id="IPR002078">
    <property type="entry name" value="Sigma_54_int"/>
</dbReference>
<name>A0A5C6M5W1_9PLAN</name>
<keyword evidence="3" id="KW-0805">Transcription regulation</keyword>
<evidence type="ECO:0000256" key="4">
    <source>
        <dbReference type="ARBA" id="ARBA00023163"/>
    </source>
</evidence>
<evidence type="ECO:0000256" key="2">
    <source>
        <dbReference type="ARBA" id="ARBA00022840"/>
    </source>
</evidence>
<sequence>RDLRGCKGTAEGTEGNIHVFQSSLFGFFFPFFIGTFNVGRIEIPPLRERREDIVPIFEHFVGSICRKYGETVRDLDEGAKSSLTNFAWPGNVRELRNIAERSVLLSSGVIAKSLIQDLLGSADATSGHQAGREDCPKSLGEALPLKEYRRRAEARYIATILKLADGSVTKAAQILELDRSHLHQKLKDLGLA</sequence>
<keyword evidence="8" id="KW-1185">Reference proteome</keyword>
<dbReference type="InterPro" id="IPR002197">
    <property type="entry name" value="HTH_Fis"/>
</dbReference>
<accession>A0A5C6M5W1</accession>
<protein>
    <recommendedName>
        <fullName evidence="6">Sigma-54 factor interaction domain-containing protein</fullName>
    </recommendedName>
</protein>
<dbReference type="PANTHER" id="PTHR32071">
    <property type="entry name" value="TRANSCRIPTIONAL REGULATORY PROTEIN"/>
    <property type="match status" value="1"/>
</dbReference>
<dbReference type="AlphaFoldDB" id="A0A5C6M5W1"/>
<keyword evidence="5" id="KW-0812">Transmembrane</keyword>
<dbReference type="GO" id="GO:0006355">
    <property type="term" value="P:regulation of DNA-templated transcription"/>
    <property type="evidence" value="ECO:0007669"/>
    <property type="project" value="InterPro"/>
</dbReference>
<dbReference type="Pfam" id="PF25601">
    <property type="entry name" value="AAA_lid_14"/>
    <property type="match status" value="1"/>
</dbReference>
<evidence type="ECO:0000313" key="7">
    <source>
        <dbReference type="EMBL" id="TWW08391.1"/>
    </source>
</evidence>
<dbReference type="Gene3D" id="1.10.10.60">
    <property type="entry name" value="Homeodomain-like"/>
    <property type="match status" value="1"/>
</dbReference>
<dbReference type="Pfam" id="PF02954">
    <property type="entry name" value="HTH_8"/>
    <property type="match status" value="1"/>
</dbReference>
<proteinExistence type="predicted"/>
<evidence type="ECO:0000313" key="8">
    <source>
        <dbReference type="Proteomes" id="UP000321083"/>
    </source>
</evidence>
<organism evidence="7 8">
    <name type="scientific">Planctomyces bekefii</name>
    <dbReference type="NCBI Taxonomy" id="1653850"/>
    <lineage>
        <taxon>Bacteria</taxon>
        <taxon>Pseudomonadati</taxon>
        <taxon>Planctomycetota</taxon>
        <taxon>Planctomycetia</taxon>
        <taxon>Planctomycetales</taxon>
        <taxon>Planctomycetaceae</taxon>
        <taxon>Planctomyces</taxon>
    </lineage>
</organism>
<reference evidence="7 8" key="2">
    <citation type="submission" date="2019-08" db="EMBL/GenBank/DDBJ databases">
        <authorList>
            <person name="Henke P."/>
        </authorList>
    </citation>
    <scope>NUCLEOTIDE SEQUENCE [LARGE SCALE GENOMIC DNA]</scope>
    <source>
        <strain evidence="7">Phe10_nw2017</strain>
    </source>
</reference>
<dbReference type="PRINTS" id="PR01590">
    <property type="entry name" value="HTHFIS"/>
</dbReference>
<dbReference type="PROSITE" id="PS50045">
    <property type="entry name" value="SIGMA54_INTERACT_4"/>
    <property type="match status" value="1"/>
</dbReference>
<dbReference type="Proteomes" id="UP000321083">
    <property type="component" value="Unassembled WGS sequence"/>
</dbReference>
<dbReference type="InterPro" id="IPR025944">
    <property type="entry name" value="Sigma_54_int_dom_CS"/>
</dbReference>
<dbReference type="PROSITE" id="PS00688">
    <property type="entry name" value="SIGMA54_INTERACT_3"/>
    <property type="match status" value="1"/>
</dbReference>
<keyword evidence="1" id="KW-0547">Nucleotide-binding</keyword>
<dbReference type="SUPFAM" id="SSF46689">
    <property type="entry name" value="Homeodomain-like"/>
    <property type="match status" value="1"/>
</dbReference>
<keyword evidence="5" id="KW-1133">Transmembrane helix</keyword>
<reference evidence="7 8" key="1">
    <citation type="submission" date="2019-08" db="EMBL/GenBank/DDBJ databases">
        <title>100 year-old enigma solved: identification of Planctomyces bekefii, the type genus and species of the phylum Planctomycetes.</title>
        <authorList>
            <person name="Svetlana D.N."/>
            <person name="Overmann J."/>
        </authorList>
    </citation>
    <scope>NUCLEOTIDE SEQUENCE [LARGE SCALE GENOMIC DNA]</scope>
    <source>
        <strain evidence="7">Phe10_nw2017</strain>
    </source>
</reference>
<dbReference type="InterPro" id="IPR009057">
    <property type="entry name" value="Homeodomain-like_sf"/>
</dbReference>
<keyword evidence="4" id="KW-0804">Transcription</keyword>
<comment type="caution">
    <text evidence="7">The sequence shown here is derived from an EMBL/GenBank/DDBJ whole genome shotgun (WGS) entry which is preliminary data.</text>
</comment>
<dbReference type="InterPro" id="IPR058031">
    <property type="entry name" value="AAA_lid_NorR"/>
</dbReference>
<keyword evidence="5" id="KW-0472">Membrane</keyword>
<feature type="domain" description="Sigma-54 factor interaction" evidence="6">
    <location>
        <begin position="26"/>
        <end position="104"/>
    </location>
</feature>
<evidence type="ECO:0000259" key="6">
    <source>
        <dbReference type="PROSITE" id="PS50045"/>
    </source>
</evidence>
<evidence type="ECO:0000256" key="1">
    <source>
        <dbReference type="ARBA" id="ARBA00022741"/>
    </source>
</evidence>
<feature type="non-terminal residue" evidence="7">
    <location>
        <position position="1"/>
    </location>
</feature>
<dbReference type="InterPro" id="IPR027417">
    <property type="entry name" value="P-loop_NTPase"/>
</dbReference>
<evidence type="ECO:0000256" key="3">
    <source>
        <dbReference type="ARBA" id="ARBA00023015"/>
    </source>
</evidence>
<feature type="transmembrane region" description="Helical" evidence="5">
    <location>
        <begin position="20"/>
        <end position="39"/>
    </location>
</feature>
<dbReference type="Gene3D" id="1.10.8.60">
    <property type="match status" value="1"/>
</dbReference>
<gene>
    <name evidence="7" type="ORF">E3A20_24810</name>
</gene>
<dbReference type="SUPFAM" id="SSF52540">
    <property type="entry name" value="P-loop containing nucleoside triphosphate hydrolases"/>
    <property type="match status" value="1"/>
</dbReference>
<evidence type="ECO:0000256" key="5">
    <source>
        <dbReference type="SAM" id="Phobius"/>
    </source>
</evidence>